<evidence type="ECO:0000256" key="6">
    <source>
        <dbReference type="ARBA" id="ARBA00022840"/>
    </source>
</evidence>
<keyword evidence="4" id="KW-0677">Repeat</keyword>
<dbReference type="SMART" id="SM00382">
    <property type="entry name" value="AAA"/>
    <property type="match status" value="1"/>
</dbReference>
<protein>
    <submittedName>
        <fullName evidence="11">Sugar ABC transporter ATP-binding protein</fullName>
    </submittedName>
</protein>
<keyword evidence="12" id="KW-1185">Reference proteome</keyword>
<dbReference type="InterPro" id="IPR027417">
    <property type="entry name" value="P-loop_NTPase"/>
</dbReference>
<evidence type="ECO:0000256" key="2">
    <source>
        <dbReference type="ARBA" id="ARBA00022475"/>
    </source>
</evidence>
<keyword evidence="3" id="KW-0762">Sugar transport</keyword>
<feature type="domain" description="ABC transporter" evidence="10">
    <location>
        <begin position="24"/>
        <end position="262"/>
    </location>
</feature>
<evidence type="ECO:0000313" key="11">
    <source>
        <dbReference type="EMBL" id="GAA4245072.1"/>
    </source>
</evidence>
<gene>
    <name evidence="11" type="ORF">GCM10022255_010870</name>
</gene>
<dbReference type="InterPro" id="IPR050107">
    <property type="entry name" value="ABC_carbohydrate_import_ATPase"/>
</dbReference>
<dbReference type="PANTHER" id="PTHR43790:SF3">
    <property type="entry name" value="D-ALLOSE IMPORT ATP-BINDING PROTEIN ALSA-RELATED"/>
    <property type="match status" value="1"/>
</dbReference>
<dbReference type="Pfam" id="PF00005">
    <property type="entry name" value="ABC_tran"/>
    <property type="match status" value="2"/>
</dbReference>
<dbReference type="EMBL" id="BAABAT010000002">
    <property type="protein sequence ID" value="GAA4245072.1"/>
    <property type="molecule type" value="Genomic_DNA"/>
</dbReference>
<dbReference type="PROSITE" id="PS00211">
    <property type="entry name" value="ABC_TRANSPORTER_1"/>
    <property type="match status" value="1"/>
</dbReference>
<sequence>MDGTSSTAPPAAPADPGAGPVDAVAATGVDRAFGGVQALRDASFAARPGEIHALAGENGAGKSTMIKVLCGLIRADRGTVEILGEPVGRLAGPAARQALGMATTFQELSLMPDLSVAENLLLQHPPRGRFGLVRRRQLVPTAHLLLERLGAEHIDPAATTGDLTVAQRQVVELVRVLATEPRVLILDEPTAALAEQQVAWLAGHMRRLRDAGCCVVFTSHRWREIEALADRVTVFRNGTRVDTRDRLSEAEAVRLMSGRILAGSYPTIAPVEQTDAALRVDGLSGPTLRDVSFELRRGEILGIGGLAGQGQRDLFLTLFGARRARAGSIEVAGRPARIRRPADAIRAGIGIAYVPEDRKAEGLLLPMSVRDNLTLATLERISTAGFVRRRAEREAVAAMVAQLSIRADRPATRPVGTLSGGNQQKVLMGRWLLTEADVLLLYDVTRGVDAATKHDLYALVARLAAAGKAVLLYSSETEEIAHLCHRVLVLREGRITAELPGPVGDAERIVAAAMKELVPHA</sequence>
<proteinExistence type="predicted"/>
<evidence type="ECO:0000256" key="3">
    <source>
        <dbReference type="ARBA" id="ARBA00022597"/>
    </source>
</evidence>
<evidence type="ECO:0000256" key="9">
    <source>
        <dbReference type="SAM" id="MobiDB-lite"/>
    </source>
</evidence>
<dbReference type="InterPro" id="IPR003439">
    <property type="entry name" value="ABC_transporter-like_ATP-bd"/>
</dbReference>
<dbReference type="InterPro" id="IPR003593">
    <property type="entry name" value="AAA+_ATPase"/>
</dbReference>
<keyword evidence="2" id="KW-1003">Cell membrane</keyword>
<evidence type="ECO:0000313" key="12">
    <source>
        <dbReference type="Proteomes" id="UP001500620"/>
    </source>
</evidence>
<accession>A0ABP8CZB7</accession>
<dbReference type="CDD" id="cd03216">
    <property type="entry name" value="ABC_Carb_Monos_I"/>
    <property type="match status" value="1"/>
</dbReference>
<evidence type="ECO:0000259" key="10">
    <source>
        <dbReference type="PROSITE" id="PS50893"/>
    </source>
</evidence>
<dbReference type="PANTHER" id="PTHR43790">
    <property type="entry name" value="CARBOHYDRATE TRANSPORT ATP-BINDING PROTEIN MG119-RELATED"/>
    <property type="match status" value="1"/>
</dbReference>
<dbReference type="InterPro" id="IPR017871">
    <property type="entry name" value="ABC_transporter-like_CS"/>
</dbReference>
<comment type="caution">
    <text evidence="11">The sequence shown here is derived from an EMBL/GenBank/DDBJ whole genome shotgun (WGS) entry which is preliminary data.</text>
</comment>
<dbReference type="GO" id="GO:0005524">
    <property type="term" value="F:ATP binding"/>
    <property type="evidence" value="ECO:0007669"/>
    <property type="project" value="UniProtKB-KW"/>
</dbReference>
<keyword evidence="8" id="KW-0472">Membrane</keyword>
<keyword evidence="6 11" id="KW-0067">ATP-binding</keyword>
<evidence type="ECO:0000256" key="5">
    <source>
        <dbReference type="ARBA" id="ARBA00022741"/>
    </source>
</evidence>
<dbReference type="CDD" id="cd03215">
    <property type="entry name" value="ABC_Carb_Monos_II"/>
    <property type="match status" value="1"/>
</dbReference>
<organism evidence="11 12">
    <name type="scientific">Dactylosporangium darangshiense</name>
    <dbReference type="NCBI Taxonomy" id="579108"/>
    <lineage>
        <taxon>Bacteria</taxon>
        <taxon>Bacillati</taxon>
        <taxon>Actinomycetota</taxon>
        <taxon>Actinomycetes</taxon>
        <taxon>Micromonosporales</taxon>
        <taxon>Micromonosporaceae</taxon>
        <taxon>Dactylosporangium</taxon>
    </lineage>
</organism>
<name>A0ABP8CZB7_9ACTN</name>
<dbReference type="PROSITE" id="PS50893">
    <property type="entry name" value="ABC_TRANSPORTER_2"/>
    <property type="match status" value="2"/>
</dbReference>
<evidence type="ECO:0000256" key="8">
    <source>
        <dbReference type="ARBA" id="ARBA00023136"/>
    </source>
</evidence>
<evidence type="ECO:0000256" key="7">
    <source>
        <dbReference type="ARBA" id="ARBA00022967"/>
    </source>
</evidence>
<evidence type="ECO:0000256" key="1">
    <source>
        <dbReference type="ARBA" id="ARBA00022448"/>
    </source>
</evidence>
<keyword evidence="1" id="KW-0813">Transport</keyword>
<feature type="region of interest" description="Disordered" evidence="9">
    <location>
        <begin position="1"/>
        <end position="20"/>
    </location>
</feature>
<dbReference type="RefSeq" id="WP_345121854.1">
    <property type="nucleotide sequence ID" value="NZ_BAABAT010000002.1"/>
</dbReference>
<dbReference type="Proteomes" id="UP001500620">
    <property type="component" value="Unassembled WGS sequence"/>
</dbReference>
<reference evidence="12" key="1">
    <citation type="journal article" date="2019" name="Int. J. Syst. Evol. Microbiol.">
        <title>The Global Catalogue of Microorganisms (GCM) 10K type strain sequencing project: providing services to taxonomists for standard genome sequencing and annotation.</title>
        <authorList>
            <consortium name="The Broad Institute Genomics Platform"/>
            <consortium name="The Broad Institute Genome Sequencing Center for Infectious Disease"/>
            <person name="Wu L."/>
            <person name="Ma J."/>
        </authorList>
    </citation>
    <scope>NUCLEOTIDE SEQUENCE [LARGE SCALE GENOMIC DNA]</scope>
    <source>
        <strain evidence="12">JCM 17441</strain>
    </source>
</reference>
<feature type="domain" description="ABC transporter" evidence="10">
    <location>
        <begin position="271"/>
        <end position="517"/>
    </location>
</feature>
<evidence type="ECO:0000256" key="4">
    <source>
        <dbReference type="ARBA" id="ARBA00022737"/>
    </source>
</evidence>
<dbReference type="Gene3D" id="3.40.50.300">
    <property type="entry name" value="P-loop containing nucleotide triphosphate hydrolases"/>
    <property type="match status" value="2"/>
</dbReference>
<dbReference type="SUPFAM" id="SSF52540">
    <property type="entry name" value="P-loop containing nucleoside triphosphate hydrolases"/>
    <property type="match status" value="2"/>
</dbReference>
<keyword evidence="7" id="KW-1278">Translocase</keyword>
<keyword evidence="5" id="KW-0547">Nucleotide-binding</keyword>